<comment type="cofactor">
    <cofactor evidence="4">
        <name>FAD</name>
        <dbReference type="ChEBI" id="CHEBI:57692"/>
    </cofactor>
</comment>
<keyword evidence="4" id="KW-0560">Oxidoreductase</keyword>
<keyword evidence="8" id="KW-1185">Reference proteome</keyword>
<dbReference type="GO" id="GO:0005739">
    <property type="term" value="C:mitochondrion"/>
    <property type="evidence" value="ECO:0007669"/>
    <property type="project" value="TreeGrafter"/>
</dbReference>
<evidence type="ECO:0000259" key="6">
    <source>
        <dbReference type="PROSITE" id="PS50222"/>
    </source>
</evidence>
<proteinExistence type="inferred from homology"/>
<dbReference type="SMART" id="SM00054">
    <property type="entry name" value="EFh"/>
    <property type="match status" value="2"/>
</dbReference>
<dbReference type="InterPro" id="IPR018247">
    <property type="entry name" value="EF_Hand_1_Ca_BS"/>
</dbReference>
<evidence type="ECO:0000313" key="7">
    <source>
        <dbReference type="EMBL" id="KAG7348071.1"/>
    </source>
</evidence>
<dbReference type="PANTHER" id="PTHR13914">
    <property type="entry name" value="PROLINE OXIDASE"/>
    <property type="match status" value="1"/>
</dbReference>
<dbReference type="CDD" id="cd00051">
    <property type="entry name" value="EFh"/>
    <property type="match status" value="1"/>
</dbReference>
<evidence type="ECO:0000256" key="4">
    <source>
        <dbReference type="RuleBase" id="RU364054"/>
    </source>
</evidence>
<dbReference type="GO" id="GO:0004657">
    <property type="term" value="F:proline dehydrogenase activity"/>
    <property type="evidence" value="ECO:0007669"/>
    <property type="project" value="UniProtKB-EC"/>
</dbReference>
<feature type="domain" description="EF-hand" evidence="6">
    <location>
        <begin position="237"/>
        <end position="272"/>
    </location>
</feature>
<dbReference type="Pfam" id="PF13202">
    <property type="entry name" value="EF-hand_5"/>
    <property type="match status" value="1"/>
</dbReference>
<evidence type="ECO:0000256" key="2">
    <source>
        <dbReference type="ARBA" id="ARBA00012695"/>
    </source>
</evidence>
<feature type="domain" description="EF-hand" evidence="6">
    <location>
        <begin position="274"/>
        <end position="307"/>
    </location>
</feature>
<evidence type="ECO:0000256" key="5">
    <source>
        <dbReference type="SAM" id="MobiDB-lite"/>
    </source>
</evidence>
<dbReference type="Pfam" id="PF01619">
    <property type="entry name" value="Pro_dh"/>
    <property type="match status" value="1"/>
</dbReference>
<dbReference type="GO" id="GO:0005509">
    <property type="term" value="F:calcium ion binding"/>
    <property type="evidence" value="ECO:0007669"/>
    <property type="project" value="InterPro"/>
</dbReference>
<comment type="similarity">
    <text evidence="1 4">Belongs to the proline oxidase family.</text>
</comment>
<accession>A0A9K3PIL0</accession>
<reference evidence="7" key="1">
    <citation type="journal article" date="2021" name="Sci. Rep.">
        <title>Diploid genomic architecture of Nitzschia inconspicua, an elite biomass production diatom.</title>
        <authorList>
            <person name="Oliver A."/>
            <person name="Podell S."/>
            <person name="Pinowska A."/>
            <person name="Traller J.C."/>
            <person name="Smith S.R."/>
            <person name="McClure R."/>
            <person name="Beliaev A."/>
            <person name="Bohutskyi P."/>
            <person name="Hill E.A."/>
            <person name="Rabines A."/>
            <person name="Zheng H."/>
            <person name="Allen L.Z."/>
            <person name="Kuo A."/>
            <person name="Grigoriev I.V."/>
            <person name="Allen A.E."/>
            <person name="Hazlebeck D."/>
            <person name="Allen E.E."/>
        </authorList>
    </citation>
    <scope>NUCLEOTIDE SEQUENCE</scope>
    <source>
        <strain evidence="7">Hildebrandi</strain>
    </source>
</reference>
<dbReference type="PROSITE" id="PS00018">
    <property type="entry name" value="EF_HAND_1"/>
    <property type="match status" value="1"/>
</dbReference>
<dbReference type="Proteomes" id="UP000693970">
    <property type="component" value="Unassembled WGS sequence"/>
</dbReference>
<dbReference type="InterPro" id="IPR015659">
    <property type="entry name" value="Proline_oxidase"/>
</dbReference>
<dbReference type="EMBL" id="JAGRRH010000020">
    <property type="protein sequence ID" value="KAG7348071.1"/>
    <property type="molecule type" value="Genomic_DNA"/>
</dbReference>
<keyword evidence="3 4" id="KW-0642">Proline metabolism</keyword>
<evidence type="ECO:0000256" key="1">
    <source>
        <dbReference type="ARBA" id="ARBA00005869"/>
    </source>
</evidence>
<evidence type="ECO:0000313" key="8">
    <source>
        <dbReference type="Proteomes" id="UP000693970"/>
    </source>
</evidence>
<dbReference type="AlphaFoldDB" id="A0A9K3PIL0"/>
<dbReference type="GO" id="GO:0071949">
    <property type="term" value="F:FAD binding"/>
    <property type="evidence" value="ECO:0007669"/>
    <property type="project" value="TreeGrafter"/>
</dbReference>
<dbReference type="GO" id="GO:0010133">
    <property type="term" value="P:L-proline catabolic process to L-glutamate"/>
    <property type="evidence" value="ECO:0007669"/>
    <property type="project" value="TreeGrafter"/>
</dbReference>
<dbReference type="InterPro" id="IPR002872">
    <property type="entry name" value="Proline_DH_dom"/>
</dbReference>
<feature type="compositionally biased region" description="Low complexity" evidence="5">
    <location>
        <begin position="52"/>
        <end position="63"/>
    </location>
</feature>
<sequence length="572" mass="64551">MNLLARHFTRTFHRNCGLIRSHVRPSLPNCCHGPVREKSSVTVTYEDTSVHSNASDSSNNTSTPKNPVPDFNDAHAAYESKSTKELLRAAACFRLCRIPFLVNNAEILLRSSRFLLGGWITDAALKATLFGHFCAGEDQDRIRPVIQKLKDAGIGSILDYAAENDQPAAPAKLEDKSFEEQNIRVQTYDYESEAQCDRHVDTFLHCINDVASFGPDGFAAVKITALGNPKLLARLSTAIVEAKRLFQIFDSNGDGVIGRDEFEFGYNKFFVDGETRIKEIFEEFDPDNSGMIDYITWSMMLSPRDLPRIVSSCQAAGRLSEACPTGEEIELLENMYDRGRTLGEAAAKAGVRLLIDAEQVRYQPAIDNLVLELQRQFNVDDKPIIYNTYQCYLQDSPERLRTDVKRAERFNYHFGAKLVRGAYMESERKLAEDAGLPDPIQPNIDATHKCYDESVDFLLRHSIESDQKAELMCATHNQSSIENAIDAMNKYGVDRKESTICFAQLYGMSDHLSYNLGKHDFRVFKYVPYGEVHEVMPYLLRRARENSAIVGGATLELNMIKQELGSRMRRLG</sequence>
<dbReference type="EC" id="1.5.5.2" evidence="2 4"/>
<comment type="function">
    <text evidence="4">Converts proline to delta-1-pyrroline-5-carboxylate.</text>
</comment>
<gene>
    <name evidence="7" type="ORF">IV203_016776</name>
</gene>
<keyword evidence="4" id="KW-0274">FAD</keyword>
<organism evidence="7 8">
    <name type="scientific">Nitzschia inconspicua</name>
    <dbReference type="NCBI Taxonomy" id="303405"/>
    <lineage>
        <taxon>Eukaryota</taxon>
        <taxon>Sar</taxon>
        <taxon>Stramenopiles</taxon>
        <taxon>Ochrophyta</taxon>
        <taxon>Bacillariophyta</taxon>
        <taxon>Bacillariophyceae</taxon>
        <taxon>Bacillariophycidae</taxon>
        <taxon>Bacillariales</taxon>
        <taxon>Bacillariaceae</taxon>
        <taxon>Nitzschia</taxon>
    </lineage>
</organism>
<comment type="caution">
    <text evidence="7">The sequence shown here is derived from an EMBL/GenBank/DDBJ whole genome shotgun (WGS) entry which is preliminary data.</text>
</comment>
<dbReference type="OrthoDB" id="5464at2759"/>
<keyword evidence="4" id="KW-0285">Flavoprotein</keyword>
<feature type="region of interest" description="Disordered" evidence="5">
    <location>
        <begin position="48"/>
        <end position="73"/>
    </location>
</feature>
<dbReference type="PANTHER" id="PTHR13914:SF0">
    <property type="entry name" value="PROLINE DEHYDROGENASE 1, MITOCHONDRIAL"/>
    <property type="match status" value="1"/>
</dbReference>
<dbReference type="InterPro" id="IPR002048">
    <property type="entry name" value="EF_hand_dom"/>
</dbReference>
<protein>
    <recommendedName>
        <fullName evidence="2 4">Proline dehydrogenase</fullName>
        <ecNumber evidence="2 4">1.5.5.2</ecNumber>
    </recommendedName>
</protein>
<reference evidence="7" key="2">
    <citation type="submission" date="2021-04" db="EMBL/GenBank/DDBJ databases">
        <authorList>
            <person name="Podell S."/>
        </authorList>
    </citation>
    <scope>NUCLEOTIDE SEQUENCE</scope>
    <source>
        <strain evidence="7">Hildebrandi</strain>
    </source>
</reference>
<comment type="catalytic activity">
    <reaction evidence="4">
        <text>L-proline + a quinone = (S)-1-pyrroline-5-carboxylate + a quinol + H(+)</text>
        <dbReference type="Rhea" id="RHEA:23784"/>
        <dbReference type="ChEBI" id="CHEBI:15378"/>
        <dbReference type="ChEBI" id="CHEBI:17388"/>
        <dbReference type="ChEBI" id="CHEBI:24646"/>
        <dbReference type="ChEBI" id="CHEBI:60039"/>
        <dbReference type="ChEBI" id="CHEBI:132124"/>
        <dbReference type="EC" id="1.5.5.2"/>
    </reaction>
</comment>
<name>A0A9K3PIL0_9STRA</name>
<dbReference type="PROSITE" id="PS50222">
    <property type="entry name" value="EF_HAND_2"/>
    <property type="match status" value="2"/>
</dbReference>
<evidence type="ECO:0000256" key="3">
    <source>
        <dbReference type="ARBA" id="ARBA00023062"/>
    </source>
</evidence>